<evidence type="ECO:0000256" key="1">
    <source>
        <dbReference type="ARBA" id="ARBA00022737"/>
    </source>
</evidence>
<evidence type="ECO:0000313" key="5">
    <source>
        <dbReference type="Proteomes" id="UP000198858"/>
    </source>
</evidence>
<dbReference type="Proteomes" id="UP000198858">
    <property type="component" value="Chromosome I"/>
</dbReference>
<feature type="repeat" description="TPR" evidence="3">
    <location>
        <begin position="221"/>
        <end position="254"/>
    </location>
</feature>
<proteinExistence type="predicted"/>
<dbReference type="Gene3D" id="1.25.40.10">
    <property type="entry name" value="Tetratricopeptide repeat domain"/>
    <property type="match status" value="2"/>
</dbReference>
<gene>
    <name evidence="4" type="ORF">SAMN04488552_3120</name>
</gene>
<dbReference type="Pfam" id="PF14559">
    <property type="entry name" value="TPR_19"/>
    <property type="match status" value="1"/>
</dbReference>
<dbReference type="SMART" id="SM00028">
    <property type="entry name" value="TPR"/>
    <property type="match status" value="3"/>
</dbReference>
<dbReference type="PANTHER" id="PTHR45586:SF1">
    <property type="entry name" value="LIPOPOLYSACCHARIDE ASSEMBLY PROTEIN B"/>
    <property type="match status" value="1"/>
</dbReference>
<keyword evidence="1" id="KW-0677">Repeat</keyword>
<sequence length="412" mass="45996">MKTNILTAAAVSFLTMTAVAQKDQVKDAEDALEDGNYAEAKAQLKVAEPNLSELNDKWQENFYLYKGKAYMGDGTSASSEDLKTAANAFLKASEMGSDEANEALSALKNNLIQSAISDQNKEDFASAADKLYTSYELSKTDTIYLYYAANNLVQAKDYDKAVEYLEILNELDYDGSGKAYTAVNVETGERENLGSKQQMDLMIKTDQYKEPEVEEIPSKKGDIAQLIARIYISQQQYDKAIAAMDKAKATNPDDIGLLQAEANMYYQMGEKDKAREILEEVADKDPSDPATFNNIGLMYAEIEDNEKAIEFYNKALEIDSEFNEARVNKIAAKLAAEKVIIDEMNGLGMSKKDSERYDELDAQRKELYKEVLPDLEKAMAVDPENKDIIQTAMNLYSNLGNEEKVAELKAKM</sequence>
<dbReference type="InterPro" id="IPR011990">
    <property type="entry name" value="TPR-like_helical_dom_sf"/>
</dbReference>
<dbReference type="EMBL" id="LT629745">
    <property type="protein sequence ID" value="SDS42398.1"/>
    <property type="molecule type" value="Genomic_DNA"/>
</dbReference>
<keyword evidence="2 3" id="KW-0802">TPR repeat</keyword>
<dbReference type="SUPFAM" id="SSF48452">
    <property type="entry name" value="TPR-like"/>
    <property type="match status" value="2"/>
</dbReference>
<dbReference type="Pfam" id="PF13181">
    <property type="entry name" value="TPR_8"/>
    <property type="match status" value="1"/>
</dbReference>
<reference evidence="4 5" key="1">
    <citation type="submission" date="2016-10" db="EMBL/GenBank/DDBJ databases">
        <authorList>
            <person name="Varghese N."/>
            <person name="Submissions S."/>
        </authorList>
    </citation>
    <scope>NUCLEOTIDE SEQUENCE [LARGE SCALE GENOMIC DNA]</scope>
    <source>
        <strain evidence="4 5">Mar_2010_102</strain>
    </source>
</reference>
<organism evidence="4 5">
    <name type="scientific">Christiangramia echinicola</name>
    <dbReference type="NCBI Taxonomy" id="279359"/>
    <lineage>
        <taxon>Bacteria</taxon>
        <taxon>Pseudomonadati</taxon>
        <taxon>Bacteroidota</taxon>
        <taxon>Flavobacteriia</taxon>
        <taxon>Flavobacteriales</taxon>
        <taxon>Flavobacteriaceae</taxon>
        <taxon>Christiangramia</taxon>
    </lineage>
</organism>
<name>A0A1H1S3P2_9FLAO</name>
<dbReference type="STRING" id="1250231.SAMN04488552_3120"/>
<dbReference type="PANTHER" id="PTHR45586">
    <property type="entry name" value="TPR REPEAT-CONTAINING PROTEIN PA4667"/>
    <property type="match status" value="1"/>
</dbReference>
<feature type="repeat" description="TPR" evidence="3">
    <location>
        <begin position="289"/>
        <end position="322"/>
    </location>
</feature>
<dbReference type="InterPro" id="IPR051012">
    <property type="entry name" value="CellSynth/LPSAsmb/PSIAsmb"/>
</dbReference>
<accession>A0A1H1S3P2</accession>
<dbReference type="RefSeq" id="WP_089663644.1">
    <property type="nucleotide sequence ID" value="NZ_LT629745.1"/>
</dbReference>
<dbReference type="PROSITE" id="PS50293">
    <property type="entry name" value="TPR_REGION"/>
    <property type="match status" value="1"/>
</dbReference>
<protein>
    <submittedName>
        <fullName evidence="4">FimV C-terminal domain-containing protein</fullName>
    </submittedName>
</protein>
<evidence type="ECO:0000313" key="4">
    <source>
        <dbReference type="EMBL" id="SDS42398.1"/>
    </source>
</evidence>
<evidence type="ECO:0000256" key="2">
    <source>
        <dbReference type="ARBA" id="ARBA00022803"/>
    </source>
</evidence>
<dbReference type="InterPro" id="IPR019734">
    <property type="entry name" value="TPR_rpt"/>
</dbReference>
<dbReference type="PROSITE" id="PS50005">
    <property type="entry name" value="TPR"/>
    <property type="match status" value="2"/>
</dbReference>
<evidence type="ECO:0000256" key="3">
    <source>
        <dbReference type="PROSITE-ProRule" id="PRU00339"/>
    </source>
</evidence>
<dbReference type="AlphaFoldDB" id="A0A1H1S3P2"/>
<keyword evidence="5" id="KW-1185">Reference proteome</keyword>